<evidence type="ECO:0000256" key="1">
    <source>
        <dbReference type="ARBA" id="ARBA00005725"/>
    </source>
</evidence>
<dbReference type="InterPro" id="IPR036291">
    <property type="entry name" value="NAD(P)-bd_dom_sf"/>
</dbReference>
<reference evidence="4 5" key="1">
    <citation type="submission" date="2023-11" db="EMBL/GenBank/DDBJ databases">
        <title>An acidophilic fungus is an integral part of prey digestion in a carnivorous sundew plant.</title>
        <authorList>
            <person name="Tsai I.J."/>
        </authorList>
    </citation>
    <scope>NUCLEOTIDE SEQUENCE [LARGE SCALE GENOMIC DNA]</scope>
    <source>
        <strain evidence="4">169a</strain>
    </source>
</reference>
<protein>
    <recommendedName>
        <fullName evidence="6">NAD(P)-binding domain-containing protein</fullName>
    </recommendedName>
</protein>
<dbReference type="SUPFAM" id="SSF51735">
    <property type="entry name" value="NAD(P)-binding Rossmann-fold domains"/>
    <property type="match status" value="1"/>
</dbReference>
<dbReference type="GO" id="GO:0016491">
    <property type="term" value="F:oxidoreductase activity"/>
    <property type="evidence" value="ECO:0007669"/>
    <property type="project" value="UniProtKB-KW"/>
</dbReference>
<dbReference type="Gene3D" id="3.40.50.720">
    <property type="entry name" value="NAD(P)-binding Rossmann-like Domain"/>
    <property type="match status" value="1"/>
</dbReference>
<dbReference type="EMBL" id="CP138583">
    <property type="protein sequence ID" value="WPG99935.1"/>
    <property type="molecule type" value="Genomic_DNA"/>
</dbReference>
<comment type="similarity">
    <text evidence="1">Belongs to the NmrA-type oxidoreductase family. Isoflavone reductase subfamily.</text>
</comment>
<evidence type="ECO:0000256" key="3">
    <source>
        <dbReference type="ARBA" id="ARBA00023002"/>
    </source>
</evidence>
<dbReference type="InterPro" id="IPR051609">
    <property type="entry name" value="NmrA/Isoflavone_reductase-like"/>
</dbReference>
<keyword evidence="5" id="KW-1185">Reference proteome</keyword>
<keyword evidence="2" id="KW-0521">NADP</keyword>
<dbReference type="AlphaFoldDB" id="A0AAQ3M4W6"/>
<dbReference type="PANTHER" id="PTHR47706:SF4">
    <property type="entry name" value="NMRA-LIKE DOMAIN-CONTAINING PROTEIN"/>
    <property type="match status" value="1"/>
</dbReference>
<proteinExistence type="inferred from homology"/>
<evidence type="ECO:0008006" key="6">
    <source>
        <dbReference type="Google" id="ProtNLM"/>
    </source>
</evidence>
<organism evidence="4 5">
    <name type="scientific">Acrodontium crateriforme</name>
    <dbReference type="NCBI Taxonomy" id="150365"/>
    <lineage>
        <taxon>Eukaryota</taxon>
        <taxon>Fungi</taxon>
        <taxon>Dikarya</taxon>
        <taxon>Ascomycota</taxon>
        <taxon>Pezizomycotina</taxon>
        <taxon>Dothideomycetes</taxon>
        <taxon>Dothideomycetidae</taxon>
        <taxon>Mycosphaerellales</taxon>
        <taxon>Teratosphaeriaceae</taxon>
        <taxon>Acrodontium</taxon>
    </lineage>
</organism>
<evidence type="ECO:0000313" key="4">
    <source>
        <dbReference type="EMBL" id="WPG99935.1"/>
    </source>
</evidence>
<evidence type="ECO:0000313" key="5">
    <source>
        <dbReference type="Proteomes" id="UP001303373"/>
    </source>
</evidence>
<keyword evidence="3" id="KW-0560">Oxidoreductase</keyword>
<dbReference type="PANTHER" id="PTHR47706">
    <property type="entry name" value="NMRA-LIKE FAMILY PROTEIN"/>
    <property type="match status" value="1"/>
</dbReference>
<dbReference type="Proteomes" id="UP001303373">
    <property type="component" value="Chromosome 4"/>
</dbReference>
<sequence>MHVVVAGSGDLARYICEEFGRAGHQLTVLTRTHKPALDLPGVHQVITDYSLSSLEPAIVDGQVLISTINNISPAYVTIHMALLQACQKSRTCKRLIPSEFAGDIAAYPDQPGFYTATREPIRQALREQTNVEWTIIALGWLADYCVPAQNRYIKDIGDDCPIHMTNHSLLIPGTGSEPVDLTWARDVAKALAVLVQSPDWEPITYMSGVRTCWNDVEEQLRARYSGQTFTSRHVSLQDITNAIQTASEDSDAKVSAEYWLFSASHAASVPPEQVRAHRQKFFPDVYFRTLQDGLHELKEDHAHIL</sequence>
<gene>
    <name evidence="4" type="ORF">R9X50_00275800</name>
</gene>
<evidence type="ECO:0000256" key="2">
    <source>
        <dbReference type="ARBA" id="ARBA00022857"/>
    </source>
</evidence>
<name>A0AAQ3M4W6_9PEZI</name>
<dbReference type="Gene3D" id="3.90.25.10">
    <property type="entry name" value="UDP-galactose 4-epimerase, domain 1"/>
    <property type="match status" value="1"/>
</dbReference>
<accession>A0AAQ3M4W6</accession>